<accession>A0A285N1P8</accession>
<dbReference type="PANTHER" id="PTHR39648">
    <property type="entry name" value="6-HYDROXYMETHYL-7,8-DIHYDROPTERIN PYROPHOSPHOKINASE"/>
    <property type="match status" value="1"/>
</dbReference>
<dbReference type="EMBL" id="OBEJ01000001">
    <property type="protein sequence ID" value="SNZ03394.1"/>
    <property type="molecule type" value="Genomic_DNA"/>
</dbReference>
<keyword evidence="4" id="KW-1185">Reference proteome</keyword>
<dbReference type="GO" id="GO:0046654">
    <property type="term" value="P:tetrahydrofolate biosynthetic process"/>
    <property type="evidence" value="ECO:0007669"/>
    <property type="project" value="UniProtKB-UniRule"/>
</dbReference>
<dbReference type="InterPro" id="IPR002826">
    <property type="entry name" value="MptE-like"/>
</dbReference>
<comment type="pathway">
    <text evidence="1">Cofactor biosynthesis; tetrahydrofolate biosynthesis; 2-amino-4-hydroxy-6-hydroxymethyl-7,8-dihydropteridine diphosphate from 7,8-dihydroneopterin triphosphate: step 4/4.</text>
</comment>
<comment type="function">
    <text evidence="1">Catalyzes the transfer of diphosphate from ATP to 6-hydroxymethyl-7,8-dihydropterin (6-HMD), leading to 6-hydroxymethyl-7,8-dihydropterin diphosphate (6-HMDP).</text>
</comment>
<keyword evidence="1" id="KW-0418">Kinase</keyword>
<dbReference type="GO" id="GO:0016301">
    <property type="term" value="F:kinase activity"/>
    <property type="evidence" value="ECO:0007669"/>
    <property type="project" value="UniProtKB-KW"/>
</dbReference>
<dbReference type="RefSeq" id="WP_097007318.1">
    <property type="nucleotide sequence ID" value="NZ_OBEJ01000001.1"/>
</dbReference>
<dbReference type="GO" id="GO:0003848">
    <property type="term" value="F:2-amino-4-hydroxy-6-hydroxymethyldihydropteridine diphosphokinase activity"/>
    <property type="evidence" value="ECO:0007669"/>
    <property type="project" value="UniProtKB-UniRule"/>
</dbReference>
<keyword evidence="1" id="KW-0808">Transferase</keyword>
<gene>
    <name evidence="1" type="primary">mptE</name>
    <name evidence="3" type="ORF">SAMN06269185_0265</name>
</gene>
<dbReference type="InterPro" id="IPR027510">
    <property type="entry name" value="HMPDK_MptE"/>
</dbReference>
<keyword evidence="1" id="KW-0067">ATP-binding</keyword>
<evidence type="ECO:0000313" key="3">
    <source>
        <dbReference type="EMBL" id="SNZ03394.1"/>
    </source>
</evidence>
<dbReference type="GO" id="GO:0046656">
    <property type="term" value="P:folic acid biosynthetic process"/>
    <property type="evidence" value="ECO:0007669"/>
    <property type="project" value="UniProtKB-KW"/>
</dbReference>
<dbReference type="Pfam" id="PF01973">
    <property type="entry name" value="MptE-like"/>
    <property type="match status" value="1"/>
</dbReference>
<evidence type="ECO:0000259" key="2">
    <source>
        <dbReference type="Pfam" id="PF01973"/>
    </source>
</evidence>
<comment type="similarity">
    <text evidence="1">Belongs to the archaeal 6-HMPDK family.</text>
</comment>
<reference evidence="4" key="1">
    <citation type="submission" date="2017-09" db="EMBL/GenBank/DDBJ databases">
        <authorList>
            <person name="Varghese N."/>
            <person name="Submissions S."/>
        </authorList>
    </citation>
    <scope>NUCLEOTIDE SEQUENCE [LARGE SCALE GENOMIC DNA]</scope>
    <source>
        <strain evidence="4">DSM 27208</strain>
    </source>
</reference>
<evidence type="ECO:0000313" key="4">
    <source>
        <dbReference type="Proteomes" id="UP000219453"/>
    </source>
</evidence>
<protein>
    <recommendedName>
        <fullName evidence="1">6-hydroxymethyl-7,8-dihydropterin pyrophosphokinase</fullName>
        <shortName evidence="1">HPPK</shortName>
        <ecNumber evidence="1">2.7.6.3</ecNumber>
    </recommendedName>
    <alternativeName>
        <fullName evidence="1">2-amino-4-hydroxy-6-hydroxymethyldihydropteridine pyrophosphokinase</fullName>
    </alternativeName>
    <alternativeName>
        <fullName evidence="1">6-hydroxymethyl-7,8-dihydropterin diphosphokinase</fullName>
        <shortName evidence="1">6-HMPDK</shortName>
    </alternativeName>
    <alternativeName>
        <fullName evidence="1">7,8-dihydro-6-hydroxymethylpterin diphosphokinase</fullName>
    </alternativeName>
    <alternativeName>
        <fullName evidence="1">7,8-dihydro-6-hydroxymethylpterin pyrophosphokinase</fullName>
        <shortName evidence="1">PPPK</shortName>
    </alternativeName>
</protein>
<proteinExistence type="inferred from homology"/>
<keyword evidence="1" id="KW-0289">Folate biosynthesis</keyword>
<feature type="domain" description="6-hydroxymethylpterin diphosphokinase MptE-like" evidence="2">
    <location>
        <begin position="42"/>
        <end position="182"/>
    </location>
</feature>
<comment type="cofactor">
    <cofactor evidence="1">
        <name>Mg(2+)</name>
        <dbReference type="ChEBI" id="CHEBI:18420"/>
    </cofactor>
</comment>
<dbReference type="PANTHER" id="PTHR39648:SF1">
    <property type="entry name" value="6-HYDROXYMETHYL-7,8-DIHYDROPTERIN PYROPHOSPHOKINASE"/>
    <property type="match status" value="1"/>
</dbReference>
<comment type="catalytic activity">
    <reaction evidence="1">
        <text>6-hydroxymethyl-7,8-dihydropterin + ATP = (7,8-dihydropterin-6-yl)methyl diphosphate + AMP + H(+)</text>
        <dbReference type="Rhea" id="RHEA:11412"/>
        <dbReference type="ChEBI" id="CHEBI:15378"/>
        <dbReference type="ChEBI" id="CHEBI:30616"/>
        <dbReference type="ChEBI" id="CHEBI:44841"/>
        <dbReference type="ChEBI" id="CHEBI:72950"/>
        <dbReference type="ChEBI" id="CHEBI:456215"/>
        <dbReference type="EC" id="2.7.6.3"/>
    </reaction>
</comment>
<organism evidence="3 4">
    <name type="scientific">Natronoarchaeum philippinense</name>
    <dbReference type="NCBI Taxonomy" id="558529"/>
    <lineage>
        <taxon>Archaea</taxon>
        <taxon>Methanobacteriati</taxon>
        <taxon>Methanobacteriota</taxon>
        <taxon>Stenosarchaea group</taxon>
        <taxon>Halobacteria</taxon>
        <taxon>Halobacteriales</taxon>
        <taxon>Natronoarchaeaceae</taxon>
    </lineage>
</organism>
<dbReference type="HAMAP" id="MF_02131">
    <property type="entry name" value="HMPDK_arch"/>
    <property type="match status" value="1"/>
</dbReference>
<dbReference type="GO" id="GO:0000287">
    <property type="term" value="F:magnesium ion binding"/>
    <property type="evidence" value="ECO:0007669"/>
    <property type="project" value="UniProtKB-UniRule"/>
</dbReference>
<keyword evidence="1" id="KW-0460">Magnesium</keyword>
<dbReference type="GO" id="GO:0005524">
    <property type="term" value="F:ATP binding"/>
    <property type="evidence" value="ECO:0007669"/>
    <property type="project" value="UniProtKB-UniRule"/>
</dbReference>
<dbReference type="EC" id="2.7.6.3" evidence="1"/>
<dbReference type="UniPathway" id="UPA00077">
    <property type="reaction ID" value="UER00155"/>
</dbReference>
<sequence length="225" mass="24371">MNESDWCPIYESILQAFGFDSGADEQARDVLAELSGPFDLDLLADIDGATVAIAGAGPSLDAEVEVAREADAVVAASTAARVLGERGVEIDLMVTDLDGAPETAVELSRAGTPVTVHAHGDNTDALREYVPQFDGDYLLPTTQAESVDHVRNFGGFTDGDRAAFLADELGAARLTFLGWDFDDPAVDPMKAEKLRWAGRLLYRLERDRGERFDVLDGRREEIEPV</sequence>
<keyword evidence="1" id="KW-0547">Nucleotide-binding</keyword>
<dbReference type="AlphaFoldDB" id="A0A285N1P8"/>
<dbReference type="Proteomes" id="UP000219453">
    <property type="component" value="Unassembled WGS sequence"/>
</dbReference>
<evidence type="ECO:0000256" key="1">
    <source>
        <dbReference type="HAMAP-Rule" id="MF_02131"/>
    </source>
</evidence>
<name>A0A285N1P8_NATPI</name>
<dbReference type="OrthoDB" id="34207at2157"/>